<dbReference type="Proteomes" id="UP000028045">
    <property type="component" value="Unassembled WGS sequence"/>
</dbReference>
<evidence type="ECO:0000256" key="10">
    <source>
        <dbReference type="ARBA" id="ARBA00045077"/>
    </source>
</evidence>
<feature type="domain" description="Auxiliary Activity family 9 catalytic" evidence="14">
    <location>
        <begin position="18"/>
        <end position="224"/>
    </location>
</feature>
<keyword evidence="16" id="KW-1185">Reference proteome</keyword>
<dbReference type="Gene3D" id="2.70.50.70">
    <property type="match status" value="1"/>
</dbReference>
<feature type="region of interest" description="Disordered" evidence="12">
    <location>
        <begin position="37"/>
        <end position="61"/>
    </location>
</feature>
<evidence type="ECO:0000256" key="8">
    <source>
        <dbReference type="ARBA" id="ARBA00023326"/>
    </source>
</evidence>
<dbReference type="PANTHER" id="PTHR33353:SF13">
    <property type="entry name" value="ENDOGLUCANASE II"/>
    <property type="match status" value="1"/>
</dbReference>
<evidence type="ECO:0000256" key="12">
    <source>
        <dbReference type="SAM" id="MobiDB-lite"/>
    </source>
</evidence>
<evidence type="ECO:0000313" key="16">
    <source>
        <dbReference type="Proteomes" id="UP000028045"/>
    </source>
</evidence>
<evidence type="ECO:0000313" key="15">
    <source>
        <dbReference type="EMBL" id="KEY66679.1"/>
    </source>
</evidence>
<evidence type="ECO:0000256" key="2">
    <source>
        <dbReference type="ARBA" id="ARBA00004613"/>
    </source>
</evidence>
<gene>
    <name evidence="15" type="ORF">S7711_01968</name>
</gene>
<evidence type="ECO:0000256" key="11">
    <source>
        <dbReference type="ARBA" id="ARBA00047174"/>
    </source>
</evidence>
<keyword evidence="6" id="KW-1015">Disulfide bond</keyword>
<dbReference type="GO" id="GO:0030245">
    <property type="term" value="P:cellulose catabolic process"/>
    <property type="evidence" value="ECO:0007669"/>
    <property type="project" value="UniProtKB-KW"/>
</dbReference>
<evidence type="ECO:0000256" key="9">
    <source>
        <dbReference type="ARBA" id="ARBA00044502"/>
    </source>
</evidence>
<feature type="compositionally biased region" description="Polar residues" evidence="12">
    <location>
        <begin position="40"/>
        <end position="61"/>
    </location>
</feature>
<evidence type="ECO:0000256" key="6">
    <source>
        <dbReference type="ARBA" id="ARBA00023157"/>
    </source>
</evidence>
<keyword evidence="3" id="KW-0964">Secreted</keyword>
<comment type="subcellular location">
    <subcellularLocation>
        <location evidence="2">Secreted</location>
    </subcellularLocation>
</comment>
<accession>A0A084AN00</accession>
<protein>
    <recommendedName>
        <fullName evidence="11">lytic cellulose monooxygenase (C4-dehydrogenating)</fullName>
        <ecNumber evidence="11">1.14.99.56</ecNumber>
    </recommendedName>
</protein>
<evidence type="ECO:0000256" key="4">
    <source>
        <dbReference type="ARBA" id="ARBA00022729"/>
    </source>
</evidence>
<comment type="catalytic activity">
    <reaction evidence="10">
        <text>[(1-&gt;4)-beta-D-glucosyl]n+m + reduced acceptor + O2 = 4-dehydro-beta-D-glucosyl-[(1-&gt;4)-beta-D-glucosyl]n-1 + [(1-&gt;4)-beta-D-glucosyl]m + acceptor + H2O.</text>
        <dbReference type="EC" id="1.14.99.56"/>
    </reaction>
</comment>
<dbReference type="GO" id="GO:0005576">
    <property type="term" value="C:extracellular region"/>
    <property type="evidence" value="ECO:0007669"/>
    <property type="project" value="UniProtKB-SubCell"/>
</dbReference>
<dbReference type="Pfam" id="PF03443">
    <property type="entry name" value="AA9"/>
    <property type="match status" value="1"/>
</dbReference>
<keyword evidence="5" id="KW-0136">Cellulose degradation</keyword>
<dbReference type="PANTHER" id="PTHR33353">
    <property type="entry name" value="PUTATIVE (AFU_ORTHOLOGUE AFUA_1G12560)-RELATED"/>
    <property type="match status" value="1"/>
</dbReference>
<feature type="signal peptide" evidence="13">
    <location>
        <begin position="1"/>
        <end position="17"/>
    </location>
</feature>
<keyword evidence="8" id="KW-0624">Polysaccharide degradation</keyword>
<dbReference type="InterPro" id="IPR049892">
    <property type="entry name" value="AA9"/>
</dbReference>
<dbReference type="HOGENOM" id="CLU_031730_0_2_1"/>
<keyword evidence="7" id="KW-0119">Carbohydrate metabolism</keyword>
<keyword evidence="4 13" id="KW-0732">Signal</keyword>
<evidence type="ECO:0000256" key="1">
    <source>
        <dbReference type="ARBA" id="ARBA00001973"/>
    </source>
</evidence>
<name>A0A084AN00_STACB</name>
<evidence type="ECO:0000256" key="7">
    <source>
        <dbReference type="ARBA" id="ARBA00023277"/>
    </source>
</evidence>
<feature type="chain" id="PRO_5001771100" description="lytic cellulose monooxygenase (C4-dehydrogenating)" evidence="13">
    <location>
        <begin position="18"/>
        <end position="246"/>
    </location>
</feature>
<organism evidence="15 16">
    <name type="scientific">Stachybotrys chartarum (strain CBS 109288 / IBT 7711)</name>
    <name type="common">Toxic black mold</name>
    <name type="synonym">Stilbospora chartarum</name>
    <dbReference type="NCBI Taxonomy" id="1280523"/>
    <lineage>
        <taxon>Eukaryota</taxon>
        <taxon>Fungi</taxon>
        <taxon>Dikarya</taxon>
        <taxon>Ascomycota</taxon>
        <taxon>Pezizomycotina</taxon>
        <taxon>Sordariomycetes</taxon>
        <taxon>Hypocreomycetidae</taxon>
        <taxon>Hypocreales</taxon>
        <taxon>Stachybotryaceae</taxon>
        <taxon>Stachybotrys</taxon>
    </lineage>
</organism>
<reference evidence="15 16" key="1">
    <citation type="journal article" date="2014" name="BMC Genomics">
        <title>Comparative genome sequencing reveals chemotype-specific gene clusters in the toxigenic black mold Stachybotrys.</title>
        <authorList>
            <person name="Semeiks J."/>
            <person name="Borek D."/>
            <person name="Otwinowski Z."/>
            <person name="Grishin N.V."/>
        </authorList>
    </citation>
    <scope>NUCLEOTIDE SEQUENCE [LARGE SCALE GENOMIC DNA]</scope>
    <source>
        <strain evidence="16">CBS 109288 / IBT 7711</strain>
    </source>
</reference>
<comment type="cofactor">
    <cofactor evidence="1">
        <name>Cu(2+)</name>
        <dbReference type="ChEBI" id="CHEBI:29036"/>
    </cofactor>
</comment>
<evidence type="ECO:0000256" key="13">
    <source>
        <dbReference type="SAM" id="SignalP"/>
    </source>
</evidence>
<evidence type="ECO:0000256" key="3">
    <source>
        <dbReference type="ARBA" id="ARBA00022525"/>
    </source>
</evidence>
<sequence length="246" mass="25792">MKFSVLASLALAAMVQGHAIFQELSVNGARQGLLRGIRAPNNNNPVQSTSSGDLTCGSSGSRDSNVITVPAGARVGALYQHIIGGPQGANDPDNPIAASHKGPVTAWLARVDNAATTSHSNLRWFKIAEDAFNTGTRRWGVDNVLQNAGWAYFNVPQCIAPGQYLLRVELTALHSAYSPGGVQFYTSCAQIAITGSGSFTPGTTQSIPGAYSQTDPSIVLNIYGTSGQPDNNGRAYQAPGMRPISC</sequence>
<evidence type="ECO:0000259" key="14">
    <source>
        <dbReference type="Pfam" id="PF03443"/>
    </source>
</evidence>
<evidence type="ECO:0000256" key="5">
    <source>
        <dbReference type="ARBA" id="ARBA00023001"/>
    </source>
</evidence>
<dbReference type="EMBL" id="KL648650">
    <property type="protein sequence ID" value="KEY66679.1"/>
    <property type="molecule type" value="Genomic_DNA"/>
</dbReference>
<dbReference type="InterPro" id="IPR005103">
    <property type="entry name" value="AA9_LPMO"/>
</dbReference>
<proteinExistence type="inferred from homology"/>
<dbReference type="CDD" id="cd21175">
    <property type="entry name" value="LPMO_AA9"/>
    <property type="match status" value="1"/>
</dbReference>
<dbReference type="AlphaFoldDB" id="A0A084AN00"/>
<dbReference type="EC" id="1.14.99.56" evidence="11"/>
<dbReference type="OrthoDB" id="2525337at2759"/>
<comment type="similarity">
    <text evidence="9">Belongs to the polysaccharide monooxygenase AA9 family.</text>
</comment>